<accession>A0ABZ0CNB9</accession>
<protein>
    <recommendedName>
        <fullName evidence="4">DUF4398 domain-containing protein</fullName>
    </recommendedName>
</protein>
<keyword evidence="3" id="KW-1185">Reference proteome</keyword>
<reference evidence="2 3" key="1">
    <citation type="submission" date="2023-10" db="EMBL/GenBank/DDBJ databases">
        <title>Bacteria for the degradation of biodegradable plastic PBAT(Polybutylene adipate terephthalate).</title>
        <authorList>
            <person name="Weon H.-Y."/>
            <person name="Yeon J."/>
        </authorList>
    </citation>
    <scope>NUCLEOTIDE SEQUENCE [LARGE SCALE GENOMIC DNA]</scope>
    <source>
        <strain evidence="2 3">SBD 7-3</strain>
    </source>
</reference>
<evidence type="ECO:0000313" key="2">
    <source>
        <dbReference type="EMBL" id="WOB06487.1"/>
    </source>
</evidence>
<dbReference type="RefSeq" id="WP_316698951.1">
    <property type="nucleotide sequence ID" value="NZ_CP136336.1"/>
</dbReference>
<name>A0ABZ0CNB9_9BURK</name>
<gene>
    <name evidence="2" type="ORF">RXV79_16315</name>
</gene>
<organism evidence="2 3">
    <name type="scientific">Piscinibacter gummiphilus</name>
    <dbReference type="NCBI Taxonomy" id="946333"/>
    <lineage>
        <taxon>Bacteria</taxon>
        <taxon>Pseudomonadati</taxon>
        <taxon>Pseudomonadota</taxon>
        <taxon>Betaproteobacteria</taxon>
        <taxon>Burkholderiales</taxon>
        <taxon>Sphaerotilaceae</taxon>
        <taxon>Piscinibacter</taxon>
    </lineage>
</organism>
<keyword evidence="1" id="KW-0732">Signal</keyword>
<proteinExistence type="predicted"/>
<dbReference type="PROSITE" id="PS51257">
    <property type="entry name" value="PROKAR_LIPOPROTEIN"/>
    <property type="match status" value="1"/>
</dbReference>
<feature type="chain" id="PRO_5045977092" description="DUF4398 domain-containing protein" evidence="1">
    <location>
        <begin position="21"/>
        <end position="126"/>
    </location>
</feature>
<dbReference type="Proteomes" id="UP001303946">
    <property type="component" value="Chromosome"/>
</dbReference>
<sequence length="126" mass="13666">MKRSFMGIFAMLAMAVGLLAGCALNPGEVKPVQPRTAVLAAYKTADLFVDQLTVAVTRGRITRAEAQDAYQKSLKARNNIVIADNALRECKFTLPCPLYLEKLNLGSEALLQLEADLRAKKDGAAK</sequence>
<evidence type="ECO:0000256" key="1">
    <source>
        <dbReference type="SAM" id="SignalP"/>
    </source>
</evidence>
<evidence type="ECO:0000313" key="3">
    <source>
        <dbReference type="Proteomes" id="UP001303946"/>
    </source>
</evidence>
<feature type="signal peptide" evidence="1">
    <location>
        <begin position="1"/>
        <end position="20"/>
    </location>
</feature>
<dbReference type="EMBL" id="CP136336">
    <property type="protein sequence ID" value="WOB06487.1"/>
    <property type="molecule type" value="Genomic_DNA"/>
</dbReference>
<evidence type="ECO:0008006" key="4">
    <source>
        <dbReference type="Google" id="ProtNLM"/>
    </source>
</evidence>